<evidence type="ECO:0000313" key="3">
    <source>
        <dbReference type="Proteomes" id="UP000033616"/>
    </source>
</evidence>
<comment type="caution">
    <text evidence="2">The sequence shown here is derived from an EMBL/GenBank/DDBJ whole genome shotgun (WGS) entry which is preliminary data.</text>
</comment>
<sequence length="56" mass="6172">MMKVKQSAQIAKALLLSNGAICKHIRDYEKEKNLKPKNGGSSSKLTESQKARIKAT</sequence>
<dbReference type="Proteomes" id="UP000033616">
    <property type="component" value="Unassembled WGS sequence"/>
</dbReference>
<evidence type="ECO:0000256" key="1">
    <source>
        <dbReference type="SAM" id="MobiDB-lite"/>
    </source>
</evidence>
<dbReference type="RefSeq" id="WP_232296956.1">
    <property type="nucleotide sequence ID" value="NZ_LANP01000014.1"/>
</dbReference>
<feature type="region of interest" description="Disordered" evidence="1">
    <location>
        <begin position="30"/>
        <end position="56"/>
    </location>
</feature>
<proteinExistence type="predicted"/>
<protein>
    <submittedName>
        <fullName evidence="2">Uncharacterized protein</fullName>
    </submittedName>
</protein>
<feature type="compositionally biased region" description="Polar residues" evidence="1">
    <location>
        <begin position="39"/>
        <end position="48"/>
    </location>
</feature>
<gene>
    <name evidence="2" type="ORF">OCHUTO_0634</name>
</gene>
<dbReference type="STRING" id="1359168.OCHUTO_0634"/>
<name>A0A0F3MN25_9RICK</name>
<reference evidence="2 3" key="1">
    <citation type="submission" date="2015-02" db="EMBL/GenBank/DDBJ databases">
        <title>Genome Sequencing of Rickettsiales.</title>
        <authorList>
            <person name="Daugherty S.C."/>
            <person name="Su Q."/>
            <person name="Abolude K."/>
            <person name="Beier-Sexton M."/>
            <person name="Carlyon J.A."/>
            <person name="Carter R."/>
            <person name="Day N.P."/>
            <person name="Dumler S.J."/>
            <person name="Dyachenko V."/>
            <person name="Godinez A."/>
            <person name="Kurtti T.J."/>
            <person name="Lichay M."/>
            <person name="Mullins K.E."/>
            <person name="Ott S."/>
            <person name="Pappas-Brown V."/>
            <person name="Paris D.H."/>
            <person name="Patel P."/>
            <person name="Richards A.L."/>
            <person name="Sadzewicz L."/>
            <person name="Sears K."/>
            <person name="Seidman D."/>
            <person name="Sengamalay N."/>
            <person name="Stenos J."/>
            <person name="Tallon L.J."/>
            <person name="Vincent G."/>
            <person name="Fraser C.M."/>
            <person name="Munderloh U."/>
            <person name="Dunning-Hotopp J.C."/>
        </authorList>
    </citation>
    <scope>NUCLEOTIDE SEQUENCE [LARGE SCALE GENOMIC DNA]</scope>
    <source>
        <strain evidence="2 3">Fuller</strain>
    </source>
</reference>
<dbReference type="EMBL" id="LANP01000014">
    <property type="protein sequence ID" value="KJV56009.1"/>
    <property type="molecule type" value="Genomic_DNA"/>
</dbReference>
<dbReference type="PATRIC" id="fig|1359168.3.peg.238"/>
<evidence type="ECO:0000313" key="2">
    <source>
        <dbReference type="EMBL" id="KJV56009.1"/>
    </source>
</evidence>
<dbReference type="AlphaFoldDB" id="A0A0F3MN25"/>
<accession>A0A0F3MN25</accession>
<keyword evidence="3" id="KW-1185">Reference proteome</keyword>
<organism evidence="2 3">
    <name type="scientific">Orientia chuto str. Dubai</name>
    <dbReference type="NCBI Taxonomy" id="1359168"/>
    <lineage>
        <taxon>Bacteria</taxon>
        <taxon>Pseudomonadati</taxon>
        <taxon>Pseudomonadota</taxon>
        <taxon>Alphaproteobacteria</taxon>
        <taxon>Rickettsiales</taxon>
        <taxon>Rickettsiaceae</taxon>
        <taxon>Rickettsieae</taxon>
        <taxon>Orientia</taxon>
    </lineage>
</organism>